<evidence type="ECO:0000259" key="6">
    <source>
        <dbReference type="Pfam" id="PF00324"/>
    </source>
</evidence>
<keyword evidence="2 5" id="KW-0812">Transmembrane</keyword>
<dbReference type="RefSeq" id="WP_111179132.1">
    <property type="nucleotide sequence ID" value="NZ_POUD01000040.1"/>
</dbReference>
<protein>
    <submittedName>
        <fullName evidence="7">Putrescine importer PuuP</fullName>
    </submittedName>
</protein>
<feature type="transmembrane region" description="Helical" evidence="5">
    <location>
        <begin position="234"/>
        <end position="257"/>
    </location>
</feature>
<gene>
    <name evidence="7" type="ORF">C1J01_12615</name>
</gene>
<dbReference type="EMBL" id="POUD01000040">
    <property type="protein sequence ID" value="PZG19292.1"/>
    <property type="molecule type" value="Genomic_DNA"/>
</dbReference>
<comment type="caution">
    <text evidence="7">The sequence shown here is derived from an EMBL/GenBank/DDBJ whole genome shotgun (WGS) entry which is preliminary data.</text>
</comment>
<evidence type="ECO:0000313" key="8">
    <source>
        <dbReference type="Proteomes" id="UP000249304"/>
    </source>
</evidence>
<reference evidence="7 8" key="1">
    <citation type="submission" date="2018-01" db="EMBL/GenBank/DDBJ databases">
        <title>Draft genome sequence of Nonomuraea sp. KC333.</title>
        <authorList>
            <person name="Sahin N."/>
            <person name="Saygin H."/>
            <person name="Ay H."/>
        </authorList>
    </citation>
    <scope>NUCLEOTIDE SEQUENCE [LARGE SCALE GENOMIC DNA]</scope>
    <source>
        <strain evidence="7 8">KC333</strain>
    </source>
</reference>
<evidence type="ECO:0000256" key="3">
    <source>
        <dbReference type="ARBA" id="ARBA00022989"/>
    </source>
</evidence>
<dbReference type="InterPro" id="IPR004841">
    <property type="entry name" value="AA-permease/SLC12A_dom"/>
</dbReference>
<dbReference type="Gene3D" id="1.20.1740.10">
    <property type="entry name" value="Amino acid/polyamine transporter I"/>
    <property type="match status" value="1"/>
</dbReference>
<dbReference type="OrthoDB" id="4568421at2"/>
<dbReference type="PIRSF" id="PIRSF006060">
    <property type="entry name" value="AA_transporter"/>
    <property type="match status" value="1"/>
</dbReference>
<accession>A0A2W2E5H4</accession>
<feature type="transmembrane region" description="Helical" evidence="5">
    <location>
        <begin position="21"/>
        <end position="43"/>
    </location>
</feature>
<dbReference type="Proteomes" id="UP000249304">
    <property type="component" value="Unassembled WGS sequence"/>
</dbReference>
<feature type="transmembrane region" description="Helical" evidence="5">
    <location>
        <begin position="190"/>
        <end position="214"/>
    </location>
</feature>
<dbReference type="PANTHER" id="PTHR42770">
    <property type="entry name" value="AMINO ACID TRANSPORTER-RELATED"/>
    <property type="match status" value="1"/>
</dbReference>
<evidence type="ECO:0000256" key="1">
    <source>
        <dbReference type="ARBA" id="ARBA00004141"/>
    </source>
</evidence>
<evidence type="ECO:0000256" key="5">
    <source>
        <dbReference type="SAM" id="Phobius"/>
    </source>
</evidence>
<proteinExistence type="predicted"/>
<organism evidence="7 8">
    <name type="scientific">Nonomuraea aridisoli</name>
    <dbReference type="NCBI Taxonomy" id="2070368"/>
    <lineage>
        <taxon>Bacteria</taxon>
        <taxon>Bacillati</taxon>
        <taxon>Actinomycetota</taxon>
        <taxon>Actinomycetes</taxon>
        <taxon>Streptosporangiales</taxon>
        <taxon>Streptosporangiaceae</taxon>
        <taxon>Nonomuraea</taxon>
    </lineage>
</organism>
<feature type="transmembrane region" description="Helical" evidence="5">
    <location>
        <begin position="390"/>
        <end position="408"/>
    </location>
</feature>
<sequence>MSSHPPTPATTPHLQRVLGMPALVLFGLAYMVPLTVFTTYGIVTEMTAGHLPGAYVVTLTAMLFTAYSYGRMVRAHPYAGSAYTYTQKSFGPHLGFMTGWALLLDYVFLPMINYLVIGIYLNAAFASVPAWVWVIAAIVLVTGLNVLGIRMVSRLNFVLIGIQVVFVVVFLAGAVRAVAGEPMPSITEPFFGAGTDLGMILGGAAILCLSFLGFDAVSTLSEETHDPRRRIPRAIMLTTLAGGVLFVVISYAGHLAFPDWRSFTDADSAALDVMRHVGGALLAAFFTAAYIAGCFASAMTSQASVSRILYAMGRDGVLPRRFFGYVHPRFRNPVRANLAVGALSLVALFISLELASAVVSFGALVAFSFVNLSVIKHYVVNEGRRTPQDLVKYGVVPAIGVLLCLWLWTSLSGMTFVVGLSWVAAGFVYLLGLTRMFTRRPPELRLSEVEPEVEAPAATQS</sequence>
<feature type="transmembrane region" description="Helical" evidence="5">
    <location>
        <begin position="358"/>
        <end position="378"/>
    </location>
</feature>
<dbReference type="GO" id="GO:0016020">
    <property type="term" value="C:membrane"/>
    <property type="evidence" value="ECO:0007669"/>
    <property type="project" value="UniProtKB-SubCell"/>
</dbReference>
<dbReference type="AlphaFoldDB" id="A0A2W2E5H4"/>
<evidence type="ECO:0000256" key="2">
    <source>
        <dbReference type="ARBA" id="ARBA00022692"/>
    </source>
</evidence>
<feature type="domain" description="Amino acid permease/ SLC12A" evidence="6">
    <location>
        <begin position="24"/>
        <end position="420"/>
    </location>
</feature>
<keyword evidence="3 5" id="KW-1133">Transmembrane helix</keyword>
<feature type="transmembrane region" description="Helical" evidence="5">
    <location>
        <begin position="49"/>
        <end position="69"/>
    </location>
</feature>
<feature type="transmembrane region" description="Helical" evidence="5">
    <location>
        <begin position="414"/>
        <end position="433"/>
    </location>
</feature>
<feature type="transmembrane region" description="Helical" evidence="5">
    <location>
        <begin position="277"/>
        <end position="298"/>
    </location>
</feature>
<feature type="transmembrane region" description="Helical" evidence="5">
    <location>
        <begin position="155"/>
        <end position="178"/>
    </location>
</feature>
<dbReference type="Pfam" id="PF00324">
    <property type="entry name" value="AA_permease"/>
    <property type="match status" value="1"/>
</dbReference>
<evidence type="ECO:0000256" key="4">
    <source>
        <dbReference type="ARBA" id="ARBA00023136"/>
    </source>
</evidence>
<name>A0A2W2E5H4_9ACTN</name>
<feature type="transmembrane region" description="Helical" evidence="5">
    <location>
        <begin position="90"/>
        <end position="109"/>
    </location>
</feature>
<dbReference type="PANTHER" id="PTHR42770:SF8">
    <property type="entry name" value="PUTRESCINE IMPORTER PUUP"/>
    <property type="match status" value="1"/>
</dbReference>
<comment type="subcellular location">
    <subcellularLocation>
        <location evidence="1">Membrane</location>
        <topology evidence="1">Multi-pass membrane protein</topology>
    </subcellularLocation>
</comment>
<keyword evidence="4 5" id="KW-0472">Membrane</keyword>
<feature type="transmembrane region" description="Helical" evidence="5">
    <location>
        <begin position="334"/>
        <end position="352"/>
    </location>
</feature>
<keyword evidence="8" id="KW-1185">Reference proteome</keyword>
<dbReference type="GO" id="GO:0055085">
    <property type="term" value="P:transmembrane transport"/>
    <property type="evidence" value="ECO:0007669"/>
    <property type="project" value="InterPro"/>
</dbReference>
<dbReference type="InterPro" id="IPR050367">
    <property type="entry name" value="APC_superfamily"/>
</dbReference>
<evidence type="ECO:0000313" key="7">
    <source>
        <dbReference type="EMBL" id="PZG19292.1"/>
    </source>
</evidence>
<feature type="transmembrane region" description="Helical" evidence="5">
    <location>
        <begin position="115"/>
        <end position="143"/>
    </location>
</feature>